<keyword evidence="4 6" id="KW-1133">Transmembrane helix</keyword>
<keyword evidence="3 6" id="KW-0812">Transmembrane</keyword>
<feature type="transmembrane region" description="Helical" evidence="6">
    <location>
        <begin position="151"/>
        <end position="170"/>
    </location>
</feature>
<feature type="transmembrane region" description="Helical" evidence="6">
    <location>
        <begin position="243"/>
        <end position="264"/>
    </location>
</feature>
<evidence type="ECO:0000313" key="9">
    <source>
        <dbReference type="Proteomes" id="UP000541421"/>
    </source>
</evidence>
<name>A0A7Y4LCQ6_9BURK</name>
<feature type="transmembrane region" description="Helical" evidence="6">
    <location>
        <begin position="90"/>
        <end position="109"/>
    </location>
</feature>
<feature type="domain" description="EamA" evidence="7">
    <location>
        <begin position="153"/>
        <end position="288"/>
    </location>
</feature>
<evidence type="ECO:0000256" key="3">
    <source>
        <dbReference type="ARBA" id="ARBA00022692"/>
    </source>
</evidence>
<accession>A0A7Y4LCQ6</accession>
<evidence type="ECO:0000256" key="5">
    <source>
        <dbReference type="ARBA" id="ARBA00023136"/>
    </source>
</evidence>
<dbReference type="RefSeq" id="WP_171588813.1">
    <property type="nucleotide sequence ID" value="NZ_JABGBO010000006.1"/>
</dbReference>
<gene>
    <name evidence="8" type="ORF">HKX40_06795</name>
</gene>
<dbReference type="GO" id="GO:0016020">
    <property type="term" value="C:membrane"/>
    <property type="evidence" value="ECO:0007669"/>
    <property type="project" value="UniProtKB-SubCell"/>
</dbReference>
<feature type="transmembrane region" description="Helical" evidence="6">
    <location>
        <begin position="216"/>
        <end position="236"/>
    </location>
</feature>
<comment type="caution">
    <text evidence="8">The sequence shown here is derived from an EMBL/GenBank/DDBJ whole genome shotgun (WGS) entry which is preliminary data.</text>
</comment>
<evidence type="ECO:0000256" key="6">
    <source>
        <dbReference type="SAM" id="Phobius"/>
    </source>
</evidence>
<feature type="transmembrane region" description="Helical" evidence="6">
    <location>
        <begin position="121"/>
        <end position="139"/>
    </location>
</feature>
<feature type="transmembrane region" description="Helical" evidence="6">
    <location>
        <begin position="182"/>
        <end position="204"/>
    </location>
</feature>
<proteinExistence type="inferred from homology"/>
<evidence type="ECO:0000256" key="2">
    <source>
        <dbReference type="ARBA" id="ARBA00007362"/>
    </source>
</evidence>
<protein>
    <submittedName>
        <fullName evidence="8">DMT family transporter</fullName>
    </submittedName>
</protein>
<dbReference type="InterPro" id="IPR037185">
    <property type="entry name" value="EmrE-like"/>
</dbReference>
<feature type="transmembrane region" description="Helical" evidence="6">
    <location>
        <begin position="270"/>
        <end position="291"/>
    </location>
</feature>
<feature type="transmembrane region" description="Helical" evidence="6">
    <location>
        <begin position="35"/>
        <end position="55"/>
    </location>
</feature>
<organism evidence="8 9">
    <name type="scientific">Pelistega europaea</name>
    <dbReference type="NCBI Taxonomy" id="106147"/>
    <lineage>
        <taxon>Bacteria</taxon>
        <taxon>Pseudomonadati</taxon>
        <taxon>Pseudomonadota</taxon>
        <taxon>Betaproteobacteria</taxon>
        <taxon>Burkholderiales</taxon>
        <taxon>Alcaligenaceae</taxon>
        <taxon>Pelistega</taxon>
    </lineage>
</organism>
<evidence type="ECO:0000256" key="1">
    <source>
        <dbReference type="ARBA" id="ARBA00004141"/>
    </source>
</evidence>
<keyword evidence="9" id="KW-1185">Reference proteome</keyword>
<dbReference type="PANTHER" id="PTHR32322:SF2">
    <property type="entry name" value="EAMA DOMAIN-CONTAINING PROTEIN"/>
    <property type="match status" value="1"/>
</dbReference>
<dbReference type="Proteomes" id="UP000541421">
    <property type="component" value="Unassembled WGS sequence"/>
</dbReference>
<evidence type="ECO:0000313" key="8">
    <source>
        <dbReference type="EMBL" id="NOL49841.1"/>
    </source>
</evidence>
<comment type="similarity">
    <text evidence="2">Belongs to the EamA transporter family.</text>
</comment>
<comment type="subcellular location">
    <subcellularLocation>
        <location evidence="1">Membrane</location>
        <topology evidence="1">Multi-pass membrane protein</topology>
    </subcellularLocation>
</comment>
<dbReference type="AlphaFoldDB" id="A0A7Y4LCQ6"/>
<dbReference type="EMBL" id="JABGBO010000006">
    <property type="protein sequence ID" value="NOL49841.1"/>
    <property type="molecule type" value="Genomic_DNA"/>
</dbReference>
<feature type="transmembrane region" description="Helical" evidence="6">
    <location>
        <begin position="5"/>
        <end position="23"/>
    </location>
</feature>
<evidence type="ECO:0000256" key="4">
    <source>
        <dbReference type="ARBA" id="ARBA00022989"/>
    </source>
</evidence>
<reference evidence="8 9" key="1">
    <citation type="submission" date="2020-05" db="EMBL/GenBank/DDBJ databases">
        <authorList>
            <person name="Niu N."/>
        </authorList>
    </citation>
    <scope>NUCLEOTIDE SEQUENCE [LARGE SCALE GENOMIC DNA]</scope>
    <source>
        <strain evidence="8 9">LMG10982</strain>
    </source>
</reference>
<dbReference type="InterPro" id="IPR000620">
    <property type="entry name" value="EamA_dom"/>
</dbReference>
<dbReference type="PANTHER" id="PTHR32322">
    <property type="entry name" value="INNER MEMBRANE TRANSPORTER"/>
    <property type="match status" value="1"/>
</dbReference>
<sequence>MNKNILLLFLSTVTIWGTVWYAIKFQLGTNPVSVSVFYRIALAAFILWMYHRLFLGKFPTLSLKTHGKIALLGAFSFSLNYFFFYFATKYISSGLVSIIFSSLIFFNALNNRLFFAKPLQSRVFLGSTIAIIGTGLLFYRPDTISQDESQLLIGAGWALLATYIVSLGNITSAHLSNNGVNVVTSTTLGLMYGAVVSLLALLLQGHSLSISLNVEYVLSLIYLSIFCTALAFILYFNLIKSSGVTQAAVASLLFPLIAIFISWVTGEYQFTLYSFIGVACVFCGSLINLSIGHHYER</sequence>
<dbReference type="SUPFAM" id="SSF103481">
    <property type="entry name" value="Multidrug resistance efflux transporter EmrE"/>
    <property type="match status" value="2"/>
</dbReference>
<dbReference type="Pfam" id="PF00892">
    <property type="entry name" value="EamA"/>
    <property type="match status" value="2"/>
</dbReference>
<dbReference type="InterPro" id="IPR050638">
    <property type="entry name" value="AA-Vitamin_Transporters"/>
</dbReference>
<feature type="transmembrane region" description="Helical" evidence="6">
    <location>
        <begin position="67"/>
        <end position="84"/>
    </location>
</feature>
<feature type="domain" description="EamA" evidence="7">
    <location>
        <begin position="6"/>
        <end position="138"/>
    </location>
</feature>
<evidence type="ECO:0000259" key="7">
    <source>
        <dbReference type="Pfam" id="PF00892"/>
    </source>
</evidence>
<keyword evidence="5 6" id="KW-0472">Membrane</keyword>